<feature type="coiled-coil region" evidence="1">
    <location>
        <begin position="41"/>
        <end position="93"/>
    </location>
</feature>
<evidence type="ECO:0000256" key="2">
    <source>
        <dbReference type="SAM" id="Phobius"/>
    </source>
</evidence>
<name>A0ABT5L9I6_9MOLU</name>
<evidence type="ECO:0000313" key="4">
    <source>
        <dbReference type="Proteomes" id="UP001221763"/>
    </source>
</evidence>
<keyword evidence="2" id="KW-0812">Transmembrane</keyword>
<dbReference type="RefSeq" id="WP_273585375.1">
    <property type="nucleotide sequence ID" value="NZ_JANHJP010000006.1"/>
</dbReference>
<organism evidence="3 4">
    <name type="scientific">Columbia Basin potato purple top phytoplasma</name>
    <dbReference type="NCBI Taxonomy" id="307134"/>
    <lineage>
        <taxon>Bacteria</taxon>
        <taxon>Bacillati</taxon>
        <taxon>Mycoplasmatota</taxon>
        <taxon>Mollicutes</taxon>
        <taxon>Acholeplasmatales</taxon>
        <taxon>Acholeplasmataceae</taxon>
        <taxon>Candidatus Phytoplasma</taxon>
        <taxon>16SrVI (Clover proliferation group)</taxon>
    </lineage>
</organism>
<evidence type="ECO:0000313" key="3">
    <source>
        <dbReference type="EMBL" id="MDC9032172.1"/>
    </source>
</evidence>
<comment type="caution">
    <text evidence="3">The sequence shown here is derived from an EMBL/GenBank/DDBJ whole genome shotgun (WGS) entry which is preliminary data.</text>
</comment>
<dbReference type="EMBL" id="JANHJP010000006">
    <property type="protein sequence ID" value="MDC9032172.1"/>
    <property type="molecule type" value="Genomic_DNA"/>
</dbReference>
<proteinExistence type="predicted"/>
<reference evidence="3 4" key="1">
    <citation type="journal article" date="2023" name="Plant">
        <title>Draft Genome Sequence Resource of CBPPT1, a 'Candidatus Phytoplasma trifolii'-Related Strain Associated with Potato Purple Top Disease in the Columbia Basin, U.S.A.</title>
        <authorList>
            <person name="Wei W."/>
            <person name="Shao J."/>
            <person name="Bottner-Parker K.D."/>
            <person name="Zhao Y."/>
        </authorList>
    </citation>
    <scope>NUCLEOTIDE SEQUENCE [LARGE SCALE GENOMIC DNA]</scope>
    <source>
        <strain evidence="3 4">CBPPT1</strain>
    </source>
</reference>
<gene>
    <name evidence="3" type="ORF">M8044_000394</name>
</gene>
<protein>
    <submittedName>
        <fullName evidence="3">Uncharacterized protein</fullName>
    </submittedName>
</protein>
<keyword evidence="1" id="KW-0175">Coiled coil</keyword>
<feature type="transmembrane region" description="Helical" evidence="2">
    <location>
        <begin position="13"/>
        <end position="34"/>
    </location>
</feature>
<keyword evidence="4" id="KW-1185">Reference proteome</keyword>
<keyword evidence="2" id="KW-1133">Transmembrane helix</keyword>
<sequence length="110" mass="13143">MDLRKNLSKYIPYMFYISTIILSNVIVVKAFLFFQTQNQIKKLNQSNCNEMKKQIKKLESNLTDLKISINEFLEKKQKQIENLESQKEIRKETKINKKTTNLNKILEETK</sequence>
<dbReference type="Proteomes" id="UP001221763">
    <property type="component" value="Unassembled WGS sequence"/>
</dbReference>
<accession>A0ABT5L9I6</accession>
<keyword evidence="2" id="KW-0472">Membrane</keyword>
<evidence type="ECO:0000256" key="1">
    <source>
        <dbReference type="SAM" id="Coils"/>
    </source>
</evidence>